<keyword evidence="7" id="KW-0175">Coiled coil</keyword>
<evidence type="ECO:0000256" key="3">
    <source>
        <dbReference type="ARBA" id="ARBA00022475"/>
    </source>
</evidence>
<evidence type="ECO:0000256" key="1">
    <source>
        <dbReference type="ARBA" id="ARBA00004651"/>
    </source>
</evidence>
<keyword evidence="6 9" id="KW-0472">Membrane</keyword>
<evidence type="ECO:0000256" key="8">
    <source>
        <dbReference type="SAM" id="MobiDB-lite"/>
    </source>
</evidence>
<organism evidence="11 12">
    <name type="scientific">Bifidobacterium [indicum] DSM 20214 = LMG 11587</name>
    <dbReference type="NCBI Taxonomy" id="1341694"/>
    <lineage>
        <taxon>Bacteria</taxon>
        <taxon>Bacillati</taxon>
        <taxon>Actinomycetota</taxon>
        <taxon>Actinomycetes</taxon>
        <taxon>Bifidobacteriales</taxon>
        <taxon>Bifidobacteriaceae</taxon>
        <taxon>Bifidobacterium</taxon>
    </lineage>
</organism>
<gene>
    <name evidence="11" type="ORF">BINDI_0943</name>
</gene>
<feature type="compositionally biased region" description="Low complexity" evidence="8">
    <location>
        <begin position="705"/>
        <end position="720"/>
    </location>
</feature>
<feature type="compositionally biased region" description="Polar residues" evidence="8">
    <location>
        <begin position="1"/>
        <end position="15"/>
    </location>
</feature>
<dbReference type="SUPFAM" id="SSF53649">
    <property type="entry name" value="Alkaline phosphatase-like"/>
    <property type="match status" value="1"/>
</dbReference>
<evidence type="ECO:0000256" key="6">
    <source>
        <dbReference type="ARBA" id="ARBA00023136"/>
    </source>
</evidence>
<comment type="subcellular location">
    <subcellularLocation>
        <location evidence="1">Cell membrane</location>
        <topology evidence="1">Multi-pass membrane protein</topology>
    </subcellularLocation>
</comment>
<dbReference type="Gene3D" id="3.40.720.10">
    <property type="entry name" value="Alkaline Phosphatase, subunit A"/>
    <property type="match status" value="1"/>
</dbReference>
<dbReference type="Proteomes" id="UP000028569">
    <property type="component" value="Chromosome"/>
</dbReference>
<dbReference type="AlphaFoldDB" id="A0A087VV31"/>
<feature type="coiled-coil region" evidence="7">
    <location>
        <begin position="277"/>
        <end position="304"/>
    </location>
</feature>
<feature type="region of interest" description="Disordered" evidence="8">
    <location>
        <begin position="691"/>
        <end position="734"/>
    </location>
</feature>
<evidence type="ECO:0000256" key="7">
    <source>
        <dbReference type="SAM" id="Coils"/>
    </source>
</evidence>
<feature type="region of interest" description="Disordered" evidence="8">
    <location>
        <begin position="1"/>
        <end position="23"/>
    </location>
</feature>
<accession>A0A087VV31</accession>
<feature type="transmembrane region" description="Helical" evidence="9">
    <location>
        <begin position="205"/>
        <end position="228"/>
    </location>
</feature>
<sequence>MSQTDASSESVQDSQTRQERPQSRLDALKDRFSPKAWVYALVFICMDFMTVGILQWGVSLDSSRVELSNPLIGFWGFISAMWTDCRFVLILNMLAIGLVYAALIFLTNRFWVSSCIIVTVAAVIAVIERLKVQSRYEVILPSDLNFLHADAGNLVSFIPSGALIKILAGLVALALLVLICWLLTRMDAGRGRWVRTGNKPLGASVRVVGVLVPTLVIAIFMSTVGTYGSPAYHVSQWMGDKPSMWDSVYDAQRNGVFVSFSRQLKPKVMEMPDGYSKDTMESVAKRYRSEAEKINQDRSAYTDESTLVYILSESYSDPTRVPGVLLNEDPMPNIRQIKRETTSGLMLSSGYGGGTANLEFQAMTGLSMANFDPSLTSPYQQVIPHLQWIPTVNRAWAKPSQSQAFHPYESSMYSRADNYKKFGFSHFYSLTGPDYIAHQERIGRSQYASDKASYDSALEKMGDDQGNQFIEIITMQNHMPYSDWYDDNQFSVSTDDPSRPLGDDEMNSIRTYAKGVSLSDQATKDFLDALDRQEKPVTVVFYGDHLPGIYGTASWDKNNSLALHLTDYFIWSNKASASSGRQIPNSQYSSPNFFQAQAAEHMDTKVSPYVAFLTSLHQRISALEPPVANQIQGWDRIPEGQTNYLDDQGNPMDAREFDKRTKQLMEDYRLIQYDIMAGEQYLKETDFMSTPTRASDAKAAREKAQAQAAKKAKATKAGQQVDEDQEGKHTSSGQ</sequence>
<name>A0A087VV31_9BIFI</name>
<dbReference type="RefSeq" id="WP_033490461.1">
    <property type="nucleotide sequence ID" value="NZ_CP006018.1"/>
</dbReference>
<protein>
    <submittedName>
        <fullName evidence="11">Sulfatase</fullName>
    </submittedName>
</protein>
<dbReference type="EMBL" id="CP006018">
    <property type="protein sequence ID" value="AIC92207.1"/>
    <property type="molecule type" value="Genomic_DNA"/>
</dbReference>
<evidence type="ECO:0000256" key="5">
    <source>
        <dbReference type="ARBA" id="ARBA00022989"/>
    </source>
</evidence>
<evidence type="ECO:0000313" key="11">
    <source>
        <dbReference type="EMBL" id="AIC92207.1"/>
    </source>
</evidence>
<evidence type="ECO:0000256" key="9">
    <source>
        <dbReference type="SAM" id="Phobius"/>
    </source>
</evidence>
<evidence type="ECO:0000256" key="4">
    <source>
        <dbReference type="ARBA" id="ARBA00022692"/>
    </source>
</evidence>
<keyword evidence="12" id="KW-1185">Reference proteome</keyword>
<dbReference type="GO" id="GO:0005886">
    <property type="term" value="C:plasma membrane"/>
    <property type="evidence" value="ECO:0007669"/>
    <property type="project" value="UniProtKB-SubCell"/>
</dbReference>
<comment type="pathway">
    <text evidence="2">Cell wall biogenesis; lipoteichoic acid biosynthesis.</text>
</comment>
<feature type="transmembrane region" description="Helical" evidence="9">
    <location>
        <begin position="162"/>
        <end position="184"/>
    </location>
</feature>
<dbReference type="InterPro" id="IPR050448">
    <property type="entry name" value="OpgB/LTA_synthase_biosynth"/>
</dbReference>
<reference evidence="11 12" key="1">
    <citation type="journal article" date="2014" name="Appl. Environ. Microbiol.">
        <title>Genomic encyclopedia of type strains of the genus Bifidobacterium.</title>
        <authorList>
            <person name="Milani C."/>
            <person name="Lugli G.A."/>
            <person name="Duranti S."/>
            <person name="Turroni F."/>
            <person name="Bottacini F."/>
            <person name="Mangifesta M."/>
            <person name="Sanchez B."/>
            <person name="Viappiani A."/>
            <person name="Mancabelli L."/>
            <person name="Taminiau B."/>
            <person name="Delcenserie V."/>
            <person name="Barrangou R."/>
            <person name="Margolles A."/>
            <person name="van Sinderen D."/>
            <person name="Ventura M."/>
        </authorList>
    </citation>
    <scope>NUCLEOTIDE SEQUENCE [LARGE SCALE GENOMIC DNA]</scope>
    <source>
        <strain evidence="11 12">LMG 11587</strain>
    </source>
</reference>
<evidence type="ECO:0000259" key="10">
    <source>
        <dbReference type="Pfam" id="PF00884"/>
    </source>
</evidence>
<dbReference type="InterPro" id="IPR000917">
    <property type="entry name" value="Sulfatase_N"/>
</dbReference>
<evidence type="ECO:0000313" key="12">
    <source>
        <dbReference type="Proteomes" id="UP000028569"/>
    </source>
</evidence>
<evidence type="ECO:0000256" key="2">
    <source>
        <dbReference type="ARBA" id="ARBA00004936"/>
    </source>
</evidence>
<dbReference type="PANTHER" id="PTHR47371">
    <property type="entry name" value="LIPOTEICHOIC ACID SYNTHASE"/>
    <property type="match status" value="1"/>
</dbReference>
<keyword evidence="5 9" id="KW-1133">Transmembrane helix</keyword>
<feature type="transmembrane region" description="Helical" evidence="9">
    <location>
        <begin position="36"/>
        <end position="57"/>
    </location>
</feature>
<feature type="domain" description="Sulfatase N-terminal" evidence="10">
    <location>
        <begin position="306"/>
        <end position="603"/>
    </location>
</feature>
<keyword evidence="4 9" id="KW-0812">Transmembrane</keyword>
<dbReference type="InterPro" id="IPR017850">
    <property type="entry name" value="Alkaline_phosphatase_core_sf"/>
</dbReference>
<dbReference type="KEGG" id="bii:BINDI_0943"/>
<dbReference type="HOGENOM" id="CLU_014385_0_0_11"/>
<keyword evidence="3" id="KW-1003">Cell membrane</keyword>
<proteinExistence type="predicted"/>
<feature type="transmembrane region" description="Helical" evidence="9">
    <location>
        <begin position="110"/>
        <end position="127"/>
    </location>
</feature>
<feature type="compositionally biased region" description="Basic and acidic residues" evidence="8">
    <location>
        <begin position="695"/>
        <end position="704"/>
    </location>
</feature>
<feature type="transmembrane region" description="Helical" evidence="9">
    <location>
        <begin position="77"/>
        <end position="103"/>
    </location>
</feature>
<dbReference type="Pfam" id="PF00884">
    <property type="entry name" value="Sulfatase"/>
    <property type="match status" value="1"/>
</dbReference>
<dbReference type="PANTHER" id="PTHR47371:SF3">
    <property type="entry name" value="PHOSPHOGLYCEROL TRANSFERASE I"/>
    <property type="match status" value="1"/>
</dbReference>
<dbReference type="CDD" id="cd16015">
    <property type="entry name" value="LTA_synthase"/>
    <property type="match status" value="1"/>
</dbReference>